<gene>
    <name evidence="1" type="ORF">IC621_05835</name>
</gene>
<keyword evidence="2" id="KW-1185">Reference proteome</keyword>
<protein>
    <submittedName>
        <fullName evidence="1">DUF2164 domain-containing protein</fullName>
    </submittedName>
</protein>
<proteinExistence type="predicted"/>
<reference evidence="1" key="1">
    <citation type="submission" date="2020-09" db="EMBL/GenBank/DDBJ databases">
        <title>A novel bacterium of genus Bacillus, isolated from South China Sea.</title>
        <authorList>
            <person name="Huang H."/>
            <person name="Mo K."/>
            <person name="Hu Y."/>
        </authorList>
    </citation>
    <scope>NUCLEOTIDE SEQUENCE</scope>
    <source>
        <strain evidence="1">IB182487</strain>
    </source>
</reference>
<evidence type="ECO:0000313" key="2">
    <source>
        <dbReference type="Proteomes" id="UP000626844"/>
    </source>
</evidence>
<dbReference type="AlphaFoldDB" id="A0A926NKZ9"/>
<accession>A0A926NKZ9</accession>
<dbReference type="Pfam" id="PF09932">
    <property type="entry name" value="DUF2164"/>
    <property type="match status" value="1"/>
</dbReference>
<name>A0A926NKZ9_9BACI</name>
<organism evidence="1 2">
    <name type="scientific">Metabacillus arenae</name>
    <dbReference type="NCBI Taxonomy" id="2771434"/>
    <lineage>
        <taxon>Bacteria</taxon>
        <taxon>Bacillati</taxon>
        <taxon>Bacillota</taxon>
        <taxon>Bacilli</taxon>
        <taxon>Bacillales</taxon>
        <taxon>Bacillaceae</taxon>
        <taxon>Metabacillus</taxon>
    </lineage>
</organism>
<evidence type="ECO:0000313" key="1">
    <source>
        <dbReference type="EMBL" id="MBD1379746.1"/>
    </source>
</evidence>
<comment type="caution">
    <text evidence="1">The sequence shown here is derived from an EMBL/GenBank/DDBJ whole genome shotgun (WGS) entry which is preliminary data.</text>
</comment>
<dbReference type="RefSeq" id="WP_191156676.1">
    <property type="nucleotide sequence ID" value="NZ_JACXAI010000005.1"/>
</dbReference>
<dbReference type="Proteomes" id="UP000626844">
    <property type="component" value="Unassembled WGS sequence"/>
</dbReference>
<sequence>MEITLSKENKAMMIESIQTFFQTERDEEIGIIAAESILDFMMDELGTLFYNQGVHDAKTMVEQKIMNLDEDLDSLVRPLKR</sequence>
<dbReference type="InterPro" id="IPR018680">
    <property type="entry name" value="DUF2164"/>
</dbReference>
<dbReference type="EMBL" id="JACXAI010000005">
    <property type="protein sequence ID" value="MBD1379746.1"/>
    <property type="molecule type" value="Genomic_DNA"/>
</dbReference>